<dbReference type="AlphaFoldDB" id="A0A1G7HD06"/>
<feature type="compositionally biased region" description="Basic and acidic residues" evidence="1">
    <location>
        <begin position="268"/>
        <end position="277"/>
    </location>
</feature>
<feature type="region of interest" description="Disordered" evidence="1">
    <location>
        <begin position="254"/>
        <end position="277"/>
    </location>
</feature>
<evidence type="ECO:0000313" key="3">
    <source>
        <dbReference type="Proteomes" id="UP000324020"/>
    </source>
</evidence>
<accession>A0A1G7HD06</accession>
<sequence>MKRRNLILLLGGASSGAMSVGTGAFSSVEAERGVEVNVVEDENAYLGLEEGSGEGFVRIKNQFAGDLGLTVTAALPSSEGEVEIEAEENDEIEIEVESDGGDEKDGDDDSVGVDIPTGESANVIAECDEDGSLDLKLTFTGEVDETGTSVDKTRTFTVECEEDDDEANEDVTDKVEKVKFFGSAEKVRVLTTENDGGGNGSDGTVSAKLYCGDEGNTESESFETVHVNEDLWIDNFDDDDLEGPIAGVEVEGIGVFENPDPGSGNTVDEAHPSDDSS</sequence>
<dbReference type="RefSeq" id="WP_149797324.1">
    <property type="nucleotide sequence ID" value="NZ_FNBO01000001.1"/>
</dbReference>
<dbReference type="Proteomes" id="UP000324020">
    <property type="component" value="Unassembled WGS sequence"/>
</dbReference>
<gene>
    <name evidence="2" type="ORF">SAMN04488067_101323</name>
</gene>
<evidence type="ECO:0000313" key="2">
    <source>
        <dbReference type="EMBL" id="SDE98268.1"/>
    </source>
</evidence>
<protein>
    <submittedName>
        <fullName evidence="2">Uncharacterized protein</fullName>
    </submittedName>
</protein>
<evidence type="ECO:0000256" key="1">
    <source>
        <dbReference type="SAM" id="MobiDB-lite"/>
    </source>
</evidence>
<feature type="compositionally biased region" description="Acidic residues" evidence="1">
    <location>
        <begin position="94"/>
        <end position="111"/>
    </location>
</feature>
<feature type="region of interest" description="Disordered" evidence="1">
    <location>
        <begin position="94"/>
        <end position="114"/>
    </location>
</feature>
<name>A0A1G7HD06_9EURY</name>
<reference evidence="2 3" key="1">
    <citation type="submission" date="2016-10" db="EMBL/GenBank/DDBJ databases">
        <authorList>
            <person name="Varghese N."/>
            <person name="Submissions S."/>
        </authorList>
    </citation>
    <scope>NUCLEOTIDE SEQUENCE [LARGE SCALE GENOMIC DNA]</scope>
    <source>
        <strain evidence="2 3">CGMCC 1.3527</strain>
    </source>
</reference>
<dbReference type="EMBL" id="FNBO01000001">
    <property type="protein sequence ID" value="SDE98268.1"/>
    <property type="molecule type" value="Genomic_DNA"/>
</dbReference>
<dbReference type="OrthoDB" id="328200at2157"/>
<organism evidence="2 3">
    <name type="scientific">Halorubrum xinjiangense</name>
    <dbReference type="NCBI Taxonomy" id="261291"/>
    <lineage>
        <taxon>Archaea</taxon>
        <taxon>Methanobacteriati</taxon>
        <taxon>Methanobacteriota</taxon>
        <taxon>Stenosarchaea group</taxon>
        <taxon>Halobacteria</taxon>
        <taxon>Halobacteriales</taxon>
        <taxon>Haloferacaceae</taxon>
        <taxon>Halorubrum</taxon>
    </lineage>
</organism>
<keyword evidence="3" id="KW-1185">Reference proteome</keyword>
<proteinExistence type="predicted"/>